<sequence>MQSKLNHVMMATTRSETADSNPSPPPPPPVAAQPSHPIQPLRPSLDSTASAASAPPHLPSSSSPAAPADASAASSARSSMDHSDAASFHDAPSSPAAASATSTGTGTATPTAGGPNRRVQFIPSAPPSFLALNPSASSQSLKTAASINKKLRRQAAGVRQVNPEFALVLSADEESGVGSTTDDDVDDDESDADDLDSELDDEDDEDDDDSEIADEDVEYQLGLLADSLMQQMHALSDEYPATTTDEEASDDDDDDEEEEEDDDDDDDTDAEELTDDSDLDQLTEYEEDEDEDPLDDVELPPNVTPAVIHPPVRTHSPVPVHLSNSIPPSPLSEATSDAAPLSPSFTADTLPGRLSSLDLIDHVASTPPRAVATGVRPASTMSLPTTLPTSVSAPTTLSVIPESDTPVPLPTNVPMRKPHQSRLRSTHCVHRSDNLQDPSCRSTSRWRSGHQQPQRQQPN</sequence>
<feature type="region of interest" description="Disordered" evidence="1">
    <location>
        <begin position="383"/>
        <end position="459"/>
    </location>
</feature>
<dbReference type="Proteomes" id="UP000193411">
    <property type="component" value="Unassembled WGS sequence"/>
</dbReference>
<feature type="compositionally biased region" description="Acidic residues" evidence="1">
    <location>
        <begin position="244"/>
        <end position="298"/>
    </location>
</feature>
<feature type="compositionally biased region" description="Acidic residues" evidence="1">
    <location>
        <begin position="171"/>
        <end position="218"/>
    </location>
</feature>
<protein>
    <submittedName>
        <fullName evidence="2">Uncharacterized protein</fullName>
    </submittedName>
</protein>
<dbReference type="AlphaFoldDB" id="A0A1Y2HWD0"/>
<feature type="compositionally biased region" description="Basic residues" evidence="1">
    <location>
        <begin position="416"/>
        <end position="429"/>
    </location>
</feature>
<keyword evidence="3" id="KW-1185">Reference proteome</keyword>
<feature type="compositionally biased region" description="Low complexity" evidence="1">
    <location>
        <begin position="383"/>
        <end position="399"/>
    </location>
</feature>
<proteinExistence type="predicted"/>
<evidence type="ECO:0000313" key="2">
    <source>
        <dbReference type="EMBL" id="ORZ38003.1"/>
    </source>
</evidence>
<feature type="compositionally biased region" description="Polar residues" evidence="1">
    <location>
        <begin position="435"/>
        <end position="459"/>
    </location>
</feature>
<gene>
    <name evidence="2" type="ORF">BCR44DRAFT_1015375</name>
</gene>
<dbReference type="EMBL" id="MCFL01000010">
    <property type="protein sequence ID" value="ORZ38003.1"/>
    <property type="molecule type" value="Genomic_DNA"/>
</dbReference>
<accession>A0A1Y2HWD0</accession>
<feature type="compositionally biased region" description="Low complexity" evidence="1">
    <location>
        <begin position="91"/>
        <end position="115"/>
    </location>
</feature>
<reference evidence="2 3" key="1">
    <citation type="submission" date="2016-07" db="EMBL/GenBank/DDBJ databases">
        <title>Pervasive Adenine N6-methylation of Active Genes in Fungi.</title>
        <authorList>
            <consortium name="DOE Joint Genome Institute"/>
            <person name="Mondo S.J."/>
            <person name="Dannebaum R.O."/>
            <person name="Kuo R.C."/>
            <person name="Labutti K."/>
            <person name="Haridas S."/>
            <person name="Kuo A."/>
            <person name="Salamov A."/>
            <person name="Ahrendt S.R."/>
            <person name="Lipzen A."/>
            <person name="Sullivan W."/>
            <person name="Andreopoulos W.B."/>
            <person name="Clum A."/>
            <person name="Lindquist E."/>
            <person name="Daum C."/>
            <person name="Ramamoorthy G.K."/>
            <person name="Gryganskyi A."/>
            <person name="Culley D."/>
            <person name="Magnuson J.K."/>
            <person name="James T.Y."/>
            <person name="O'Malley M.A."/>
            <person name="Stajich J.E."/>
            <person name="Spatafora J.W."/>
            <person name="Visel A."/>
            <person name="Grigoriev I.V."/>
        </authorList>
    </citation>
    <scope>NUCLEOTIDE SEQUENCE [LARGE SCALE GENOMIC DNA]</scope>
    <source>
        <strain evidence="2 3">PL171</strain>
    </source>
</reference>
<comment type="caution">
    <text evidence="2">The sequence shown here is derived from an EMBL/GenBank/DDBJ whole genome shotgun (WGS) entry which is preliminary data.</text>
</comment>
<organism evidence="2 3">
    <name type="scientific">Catenaria anguillulae PL171</name>
    <dbReference type="NCBI Taxonomy" id="765915"/>
    <lineage>
        <taxon>Eukaryota</taxon>
        <taxon>Fungi</taxon>
        <taxon>Fungi incertae sedis</taxon>
        <taxon>Blastocladiomycota</taxon>
        <taxon>Blastocladiomycetes</taxon>
        <taxon>Blastocladiales</taxon>
        <taxon>Catenariaceae</taxon>
        <taxon>Catenaria</taxon>
    </lineage>
</organism>
<feature type="region of interest" description="Disordered" evidence="1">
    <location>
        <begin position="1"/>
        <end position="144"/>
    </location>
</feature>
<feature type="compositionally biased region" description="Low complexity" evidence="1">
    <location>
        <begin position="43"/>
        <end position="78"/>
    </location>
</feature>
<evidence type="ECO:0000313" key="3">
    <source>
        <dbReference type="Proteomes" id="UP000193411"/>
    </source>
</evidence>
<evidence type="ECO:0000256" key="1">
    <source>
        <dbReference type="SAM" id="MobiDB-lite"/>
    </source>
</evidence>
<feature type="compositionally biased region" description="Polar residues" evidence="1">
    <location>
        <begin position="134"/>
        <end position="144"/>
    </location>
</feature>
<feature type="region of interest" description="Disordered" evidence="1">
    <location>
        <begin position="168"/>
        <end position="345"/>
    </location>
</feature>
<name>A0A1Y2HWD0_9FUNG</name>
<feature type="compositionally biased region" description="Pro residues" evidence="1">
    <location>
        <begin position="22"/>
        <end position="31"/>
    </location>
</feature>